<dbReference type="PROSITE" id="PS51459">
    <property type="entry name" value="FIDO"/>
    <property type="match status" value="1"/>
</dbReference>
<reference evidence="2" key="1">
    <citation type="submission" date="2022-08" db="EMBL/GenBank/DDBJ databases">
        <authorList>
            <person name="Abuwarda M.A."/>
            <person name="Alvarez A."/>
            <person name="Batteikh M."/>
            <person name="Baughman A.P."/>
            <person name="Chavez V."/>
            <person name="Cheng C."/>
            <person name="Cosentino E.J."/>
            <person name="Di Blasi D.L."/>
            <person name="Dooley N.L."/>
            <person name="Empson B.M."/>
            <person name="Erfanian K."/>
            <person name="Esparza P.D."/>
            <person name="Fleming H.S."/>
            <person name="Ghannam M.S."/>
            <person name="Gibbons A.C."/>
            <person name="Gonzalez C."/>
            <person name="Huq N.E."/>
            <person name="Jin K."/>
            <person name="Kamarzar M."/>
            <person name="Khaine A."/>
            <person name="Krug K.R."/>
            <person name="Lee A."/>
            <person name="Liao S."/>
            <person name="Light I."/>
            <person name="Ma Y."/>
            <person name="Magaling J.M."/>
            <person name="McLinden K.C."/>
            <person name="Melkote A."/>
            <person name="Montoya Serpas C.A."/>
            <person name="Niazmandi K."/>
            <person name="Ostroske E.C."/>
            <person name="Paek B.H."/>
            <person name="Rajiv S."/>
            <person name="Santos C.E."/>
            <person name="Semaan S.A."/>
            <person name="Senthilvelan J."/>
            <person name="Sheppy T.E."/>
            <person name="Stephenson J.C."/>
            <person name="Tenney M.E."/>
            <person name="Teoh N."/>
            <person name="Thorp J.P."/>
            <person name="Turon Font G."/>
            <person name="Uvarov E.V."/>
            <person name="Verpukhovskiy P."/>
            <person name="Wang J."/>
            <person name="Whang A.Y."/>
            <person name="Wright N.E."/>
            <person name="Wu M."/>
            <person name="Zhuang C."/>
            <person name="Bruns J.A."/>
            <person name="Chai A.E."/>
            <person name="Parikh H."/>
            <person name="Zorawik M."/>
            <person name="Garza D.R."/>
            <person name="Ngo R.T."/>
            <person name="Reddi K."/>
            <person name="Garcia-Vedrenne A.E."/>
            <person name="Freise A.C."/>
            <person name="Balish M.F."/>
            <person name="Garlena R.A."/>
            <person name="Russell D.A."/>
            <person name="Jacobs-Sera D."/>
            <person name="Hatfull G.F."/>
        </authorList>
    </citation>
    <scope>NUCLEOTIDE SEQUENCE</scope>
</reference>
<dbReference type="Gene3D" id="1.20.120.1870">
    <property type="entry name" value="Fic/DOC protein, Fido domain"/>
    <property type="match status" value="1"/>
</dbReference>
<name>A0A977PS85_9CAUD</name>
<dbReference type="Proteomes" id="UP001064297">
    <property type="component" value="Segment"/>
</dbReference>
<gene>
    <name evidence="2" type="primary">113</name>
    <name evidence="2" type="ORF">SEA_OBLADI_113</name>
</gene>
<keyword evidence="3" id="KW-1185">Reference proteome</keyword>
<organism evidence="2 3">
    <name type="scientific">Gordonia phage ObLaDi</name>
    <dbReference type="NCBI Taxonomy" id="2978487"/>
    <lineage>
        <taxon>Viruses</taxon>
        <taxon>Duplodnaviria</taxon>
        <taxon>Heunggongvirae</taxon>
        <taxon>Uroviricota</taxon>
        <taxon>Caudoviricetes</taxon>
        <taxon>Kruegerviridae</taxon>
        <taxon>Cafassovirus</taxon>
        <taxon>Cafassovirus obladi</taxon>
    </lineage>
</organism>
<dbReference type="InterPro" id="IPR003812">
    <property type="entry name" value="Fido"/>
</dbReference>
<sequence length="131" mass="13997">MSIHYLSGEEVLTVGSRACGFEVTVGERPQFEANVARPAASAFGEDAFPDLWTKGAALLHAFATTQTLVDGNKRTAWAAAWTFLIINAAAPMFPASELDGDYAEQLVLQIAAGELSVEQIAVRLRDMAPQG</sequence>
<dbReference type="InterPro" id="IPR053737">
    <property type="entry name" value="Type_II_TA_Toxin"/>
</dbReference>
<protein>
    <recommendedName>
        <fullName evidence="1">Fido domain-containing protein</fullName>
    </recommendedName>
</protein>
<feature type="domain" description="Fido" evidence="1">
    <location>
        <begin position="1"/>
        <end position="126"/>
    </location>
</feature>
<proteinExistence type="predicted"/>
<accession>A0A977PS85</accession>
<evidence type="ECO:0000259" key="1">
    <source>
        <dbReference type="PROSITE" id="PS51459"/>
    </source>
</evidence>
<dbReference type="Pfam" id="PF02661">
    <property type="entry name" value="Fic"/>
    <property type="match status" value="1"/>
</dbReference>
<evidence type="ECO:0000313" key="3">
    <source>
        <dbReference type="Proteomes" id="UP001064297"/>
    </source>
</evidence>
<dbReference type="EMBL" id="OP297535">
    <property type="protein sequence ID" value="UXE03836.1"/>
    <property type="molecule type" value="Genomic_DNA"/>
</dbReference>
<evidence type="ECO:0000313" key="2">
    <source>
        <dbReference type="EMBL" id="UXE03836.1"/>
    </source>
</evidence>